<accession>A0ABR4LUD8</accession>
<dbReference type="Pfam" id="PF00646">
    <property type="entry name" value="F-box"/>
    <property type="match status" value="1"/>
</dbReference>
<comment type="caution">
    <text evidence="3">The sequence shown here is derived from an EMBL/GenBank/DDBJ whole genome shotgun (WGS) entry which is preliminary data.</text>
</comment>
<protein>
    <recommendedName>
        <fullName evidence="2">F-box domain-containing protein</fullName>
    </recommendedName>
</protein>
<name>A0ABR4LUD8_9EURO</name>
<dbReference type="InterPro" id="IPR001810">
    <property type="entry name" value="F-box_dom"/>
</dbReference>
<feature type="chain" id="PRO_5046421490" description="F-box domain-containing protein" evidence="1">
    <location>
        <begin position="33"/>
        <end position="278"/>
    </location>
</feature>
<organism evidence="3 4">
    <name type="scientific">Aspergillus lucknowensis</name>
    <dbReference type="NCBI Taxonomy" id="176173"/>
    <lineage>
        <taxon>Eukaryota</taxon>
        <taxon>Fungi</taxon>
        <taxon>Dikarya</taxon>
        <taxon>Ascomycota</taxon>
        <taxon>Pezizomycotina</taxon>
        <taxon>Eurotiomycetes</taxon>
        <taxon>Eurotiomycetidae</taxon>
        <taxon>Eurotiales</taxon>
        <taxon>Aspergillaceae</taxon>
        <taxon>Aspergillus</taxon>
        <taxon>Aspergillus subgen. Nidulantes</taxon>
    </lineage>
</organism>
<evidence type="ECO:0000313" key="4">
    <source>
        <dbReference type="Proteomes" id="UP001610432"/>
    </source>
</evidence>
<dbReference type="GeneID" id="98150319"/>
<gene>
    <name evidence="3" type="ORF">BJX67DRAFT_62108</name>
</gene>
<feature type="domain" description="F-box" evidence="2">
    <location>
        <begin position="13"/>
        <end position="46"/>
    </location>
</feature>
<proteinExistence type="predicted"/>
<dbReference type="Gene3D" id="1.20.1280.50">
    <property type="match status" value="1"/>
</dbReference>
<keyword evidence="4" id="KW-1185">Reference proteome</keyword>
<evidence type="ECO:0000313" key="3">
    <source>
        <dbReference type="EMBL" id="KAL2868134.1"/>
    </source>
</evidence>
<dbReference type="SUPFAM" id="SSF81383">
    <property type="entry name" value="F-box domain"/>
    <property type="match status" value="1"/>
</dbReference>
<sequence length="278" mass="32555">MTETRLHNIFCNPKILEAILLHLDMLTLLTSAQQVCRRWRDLIQKSDDLQIALFLKPSKEKVTGKVTCQRNPLIETIIWPEYFRKRLNSSLHRRNWNYEDLNLPTLDPSREAAFLRPEASWRRMLISQPPKFGVFLLETSDFRKPSPLLSLVRVECEERGWPVGVLSIGRLEGLVNIDHRMPGRDTLFFWPSTESVKCMEYMLLDTIKGRLRKYNKNLAEAVFIENNVTSLWNPIWPMGGVDKWIKENGGFRIYREIYRQPIWGEGMGKNTLTIPKPS</sequence>
<dbReference type="RefSeq" id="XP_070887113.1">
    <property type="nucleotide sequence ID" value="XM_071035247.1"/>
</dbReference>
<keyword evidence="1" id="KW-0732">Signal</keyword>
<feature type="signal peptide" evidence="1">
    <location>
        <begin position="1"/>
        <end position="32"/>
    </location>
</feature>
<dbReference type="EMBL" id="JBFXLQ010000015">
    <property type="protein sequence ID" value="KAL2868134.1"/>
    <property type="molecule type" value="Genomic_DNA"/>
</dbReference>
<reference evidence="3 4" key="1">
    <citation type="submission" date="2024-07" db="EMBL/GenBank/DDBJ databases">
        <title>Section-level genome sequencing and comparative genomics of Aspergillus sections Usti and Cavernicolus.</title>
        <authorList>
            <consortium name="Lawrence Berkeley National Laboratory"/>
            <person name="Nybo J.L."/>
            <person name="Vesth T.C."/>
            <person name="Theobald S."/>
            <person name="Frisvad J.C."/>
            <person name="Larsen T.O."/>
            <person name="Kjaerboelling I."/>
            <person name="Rothschild-Mancinelli K."/>
            <person name="Lyhne E.K."/>
            <person name="Kogle M.E."/>
            <person name="Barry K."/>
            <person name="Clum A."/>
            <person name="Na H."/>
            <person name="Ledsgaard L."/>
            <person name="Lin J."/>
            <person name="Lipzen A."/>
            <person name="Kuo A."/>
            <person name="Riley R."/>
            <person name="Mondo S."/>
            <person name="Labutti K."/>
            <person name="Haridas S."/>
            <person name="Pangalinan J."/>
            <person name="Salamov A.A."/>
            <person name="Simmons B.A."/>
            <person name="Magnuson J.K."/>
            <person name="Chen J."/>
            <person name="Drula E."/>
            <person name="Henrissat B."/>
            <person name="Wiebenga A."/>
            <person name="Lubbers R.J."/>
            <person name="Gomes A.C."/>
            <person name="Macurrencykelacurrency M.R."/>
            <person name="Stajich J."/>
            <person name="Grigoriev I.V."/>
            <person name="Mortensen U.H."/>
            <person name="De Vries R.P."/>
            <person name="Baker S.E."/>
            <person name="Andersen M.R."/>
        </authorList>
    </citation>
    <scope>NUCLEOTIDE SEQUENCE [LARGE SCALE GENOMIC DNA]</scope>
    <source>
        <strain evidence="3 4">CBS 449.75</strain>
    </source>
</reference>
<evidence type="ECO:0000259" key="2">
    <source>
        <dbReference type="Pfam" id="PF00646"/>
    </source>
</evidence>
<dbReference type="InterPro" id="IPR036047">
    <property type="entry name" value="F-box-like_dom_sf"/>
</dbReference>
<evidence type="ECO:0000256" key="1">
    <source>
        <dbReference type="SAM" id="SignalP"/>
    </source>
</evidence>
<dbReference type="Proteomes" id="UP001610432">
    <property type="component" value="Unassembled WGS sequence"/>
</dbReference>